<dbReference type="Proteomes" id="UP000198406">
    <property type="component" value="Unassembled WGS sequence"/>
</dbReference>
<dbReference type="OrthoDB" id="49669at2759"/>
<proteinExistence type="predicted"/>
<feature type="coiled-coil region" evidence="1">
    <location>
        <begin position="298"/>
        <end position="398"/>
    </location>
</feature>
<feature type="compositionally biased region" description="Polar residues" evidence="2">
    <location>
        <begin position="480"/>
        <end position="489"/>
    </location>
</feature>
<keyword evidence="5" id="KW-1185">Reference proteome</keyword>
<evidence type="ECO:0000256" key="1">
    <source>
        <dbReference type="SAM" id="Coils"/>
    </source>
</evidence>
<organism evidence="4 5">
    <name type="scientific">Fistulifera solaris</name>
    <name type="common">Oleaginous diatom</name>
    <dbReference type="NCBI Taxonomy" id="1519565"/>
    <lineage>
        <taxon>Eukaryota</taxon>
        <taxon>Sar</taxon>
        <taxon>Stramenopiles</taxon>
        <taxon>Ochrophyta</taxon>
        <taxon>Bacillariophyta</taxon>
        <taxon>Bacillariophyceae</taxon>
        <taxon>Bacillariophycidae</taxon>
        <taxon>Naviculales</taxon>
        <taxon>Naviculaceae</taxon>
        <taxon>Fistulifera</taxon>
    </lineage>
</organism>
<feature type="compositionally biased region" description="Low complexity" evidence="2">
    <location>
        <begin position="455"/>
        <end position="477"/>
    </location>
</feature>
<feature type="region of interest" description="Disordered" evidence="2">
    <location>
        <begin position="410"/>
        <end position="489"/>
    </location>
</feature>
<feature type="chain" id="PRO_5012080156" evidence="3">
    <location>
        <begin position="22"/>
        <end position="538"/>
    </location>
</feature>
<keyword evidence="3" id="KW-0732">Signal</keyword>
<feature type="compositionally biased region" description="Low complexity" evidence="2">
    <location>
        <begin position="410"/>
        <end position="425"/>
    </location>
</feature>
<gene>
    <name evidence="4" type="ORF">FisN_24Hh098</name>
</gene>
<evidence type="ECO:0000256" key="2">
    <source>
        <dbReference type="SAM" id="MobiDB-lite"/>
    </source>
</evidence>
<keyword evidence="1" id="KW-0175">Coiled coil</keyword>
<feature type="compositionally biased region" description="Basic and acidic residues" evidence="2">
    <location>
        <begin position="434"/>
        <end position="449"/>
    </location>
</feature>
<protein>
    <submittedName>
        <fullName evidence="4">Uncharacterized protein</fullName>
    </submittedName>
</protein>
<dbReference type="AlphaFoldDB" id="A0A1Z5JF53"/>
<dbReference type="InParanoid" id="A0A1Z5JF53"/>
<name>A0A1Z5JF53_FISSO</name>
<evidence type="ECO:0000313" key="4">
    <source>
        <dbReference type="EMBL" id="GAX12522.1"/>
    </source>
</evidence>
<dbReference type="EMBL" id="BDSP01000052">
    <property type="protein sequence ID" value="GAX12522.1"/>
    <property type="molecule type" value="Genomic_DNA"/>
</dbReference>
<sequence>MTLLFLSPLAFALALSSSSHAFQPLHPLVRPATHLNVQSNDSLKFFLTGAKPKAPVYASEPVTDGSSASQLVIPEFQPETLPNMETSDSLLPDAVYTSAVENTAKTTEAAQQATEDFKNGLEAAAQSIDTEALLKQSQDMAQSFRDSLQSMQNQFTVTADYPKLDYSPQTVQKMAQNLRDSFQSLAGDSSASDGNAPLLWEYVNNNLQKVNIPKLEPALQSAIAFPEAAFQETMKQLAELSTQPNWQMQQYLDVLNKEELKTWYWTAFFTLIALGYLPALQNFRIFGDSTAPELSSLVQELNEMKAEKEIRDRDLEEVRTEMKLFLDTVQGGRALEAELAEELQLAKETNAAQAKQIEILQGENELLRDQVKQLTVAVSDLKESLDAITSMKEELSESMHAAPVEIAVSQPSAPAPKKSPVAAKEPTAEVPQEVAKEPVSEVVEDEPKPKKAAAQKKAATTTKKAPKKAVAAKSKPTSVEIDNNNGEDWSSLTVSTLNRKTIKDLMEYLEAKGATAVDSDGKPLKKAELVDAVMSVKA</sequence>
<evidence type="ECO:0000256" key="3">
    <source>
        <dbReference type="SAM" id="SignalP"/>
    </source>
</evidence>
<feature type="signal peptide" evidence="3">
    <location>
        <begin position="1"/>
        <end position="21"/>
    </location>
</feature>
<accession>A0A1Z5JF53</accession>
<comment type="caution">
    <text evidence="4">The sequence shown here is derived from an EMBL/GenBank/DDBJ whole genome shotgun (WGS) entry which is preliminary data.</text>
</comment>
<reference evidence="4 5" key="1">
    <citation type="journal article" date="2015" name="Plant Cell">
        <title>Oil accumulation by the oleaginous diatom Fistulifera solaris as revealed by the genome and transcriptome.</title>
        <authorList>
            <person name="Tanaka T."/>
            <person name="Maeda Y."/>
            <person name="Veluchamy A."/>
            <person name="Tanaka M."/>
            <person name="Abida H."/>
            <person name="Marechal E."/>
            <person name="Bowler C."/>
            <person name="Muto M."/>
            <person name="Sunaga Y."/>
            <person name="Tanaka M."/>
            <person name="Yoshino T."/>
            <person name="Taniguchi T."/>
            <person name="Fukuda Y."/>
            <person name="Nemoto M."/>
            <person name="Matsumoto M."/>
            <person name="Wong P.S."/>
            <person name="Aburatani S."/>
            <person name="Fujibuchi W."/>
        </authorList>
    </citation>
    <scope>NUCLEOTIDE SEQUENCE [LARGE SCALE GENOMIC DNA]</scope>
    <source>
        <strain evidence="4 5">JPCC DA0580</strain>
    </source>
</reference>
<evidence type="ECO:0000313" key="5">
    <source>
        <dbReference type="Proteomes" id="UP000198406"/>
    </source>
</evidence>